<dbReference type="AlphaFoldDB" id="A0ABD6DV96"/>
<keyword evidence="2" id="KW-1185">Reference proteome</keyword>
<accession>A0ABD6DV96</accession>
<organism evidence="1 2">
    <name type="scientific">Halobellus litoreus</name>
    <dbReference type="NCBI Taxonomy" id="755310"/>
    <lineage>
        <taxon>Archaea</taxon>
        <taxon>Methanobacteriati</taxon>
        <taxon>Methanobacteriota</taxon>
        <taxon>Stenosarchaea group</taxon>
        <taxon>Halobacteria</taxon>
        <taxon>Halobacteriales</taxon>
        <taxon>Haloferacaceae</taxon>
        <taxon>Halobellus</taxon>
    </lineage>
</organism>
<name>A0ABD6DV96_9EURY</name>
<evidence type="ECO:0000313" key="1">
    <source>
        <dbReference type="EMBL" id="MFD1685840.1"/>
    </source>
</evidence>
<dbReference type="Proteomes" id="UP001597092">
    <property type="component" value="Unassembled WGS sequence"/>
</dbReference>
<proteinExistence type="predicted"/>
<gene>
    <name evidence="1" type="ORF">ACFSAS_09475</name>
</gene>
<protein>
    <submittedName>
        <fullName evidence="1">ArsR family transcriptional regulator</fullName>
    </submittedName>
</protein>
<dbReference type="EMBL" id="JBHUDP010000002">
    <property type="protein sequence ID" value="MFD1685840.1"/>
    <property type="molecule type" value="Genomic_DNA"/>
</dbReference>
<comment type="caution">
    <text evidence="1">The sequence shown here is derived from an EMBL/GenBank/DDBJ whole genome shotgun (WGS) entry which is preliminary data.</text>
</comment>
<sequence length="115" mass="13090">MNERLSVSSFDEQLTAISNLERRRLLLALLNATRNGGLPLDAGAIESDIDERRRRIQLTHVHLPKLVSGGYVDQPRKGSPDRQRLLVTDGPRFDEIRPLLELLEANRGLLPEDWK</sequence>
<dbReference type="RefSeq" id="WP_256306057.1">
    <property type="nucleotide sequence ID" value="NZ_JANHAW010000001.1"/>
</dbReference>
<reference evidence="1 2" key="1">
    <citation type="journal article" date="2019" name="Int. J. Syst. Evol. Microbiol.">
        <title>The Global Catalogue of Microorganisms (GCM) 10K type strain sequencing project: providing services to taxonomists for standard genome sequencing and annotation.</title>
        <authorList>
            <consortium name="The Broad Institute Genomics Platform"/>
            <consortium name="The Broad Institute Genome Sequencing Center for Infectious Disease"/>
            <person name="Wu L."/>
            <person name="Ma J."/>
        </authorList>
    </citation>
    <scope>NUCLEOTIDE SEQUENCE [LARGE SCALE GENOMIC DNA]</scope>
    <source>
        <strain evidence="1 2">CGMCC 1.10387</strain>
    </source>
</reference>
<evidence type="ECO:0000313" key="2">
    <source>
        <dbReference type="Proteomes" id="UP001597092"/>
    </source>
</evidence>